<dbReference type="GO" id="GO:0000155">
    <property type="term" value="F:phosphorelay sensor kinase activity"/>
    <property type="evidence" value="ECO:0007669"/>
    <property type="project" value="InterPro"/>
</dbReference>
<comment type="caution">
    <text evidence="19">The sequence shown here is derived from an EMBL/GenBank/DDBJ whole genome shotgun (WGS) entry which is preliminary data.</text>
</comment>
<evidence type="ECO:0000256" key="16">
    <source>
        <dbReference type="ARBA" id="ARBA00073143"/>
    </source>
</evidence>
<dbReference type="Proteomes" id="UP000483078">
    <property type="component" value="Unassembled WGS sequence"/>
</dbReference>
<evidence type="ECO:0000313" key="20">
    <source>
        <dbReference type="Proteomes" id="UP000483078"/>
    </source>
</evidence>
<dbReference type="InterPro" id="IPR003661">
    <property type="entry name" value="HisK_dim/P_dom"/>
</dbReference>
<keyword evidence="11" id="KW-0067">ATP-binding</keyword>
<comment type="catalytic activity">
    <reaction evidence="1">
        <text>ATP + protein L-histidine = ADP + protein N-phospho-L-histidine.</text>
        <dbReference type="EC" id="2.7.13.3"/>
    </reaction>
</comment>
<dbReference type="Gene3D" id="3.30.450.20">
    <property type="entry name" value="PAS domain"/>
    <property type="match status" value="1"/>
</dbReference>
<keyword evidence="9" id="KW-0547">Nucleotide-binding</keyword>
<dbReference type="RefSeq" id="WP_273249066.1">
    <property type="nucleotide sequence ID" value="NZ_VENJ01000007.1"/>
</dbReference>
<gene>
    <name evidence="19" type="ORF">FH759_06975</name>
</gene>
<dbReference type="PRINTS" id="PR00344">
    <property type="entry name" value="BCTRLSENSOR"/>
</dbReference>
<keyword evidence="12 17" id="KW-1133">Transmembrane helix</keyword>
<evidence type="ECO:0000256" key="3">
    <source>
        <dbReference type="ARBA" id="ARBA00012438"/>
    </source>
</evidence>
<dbReference type="Pfam" id="PF00512">
    <property type="entry name" value="HisKA"/>
    <property type="match status" value="1"/>
</dbReference>
<dbReference type="InterPro" id="IPR005467">
    <property type="entry name" value="His_kinase_dom"/>
</dbReference>
<dbReference type="PANTHER" id="PTHR43065">
    <property type="entry name" value="SENSOR HISTIDINE KINASE"/>
    <property type="match status" value="1"/>
</dbReference>
<evidence type="ECO:0000313" key="19">
    <source>
        <dbReference type="EMBL" id="MTJ04420.1"/>
    </source>
</evidence>
<comment type="function">
    <text evidence="15">Member of the two-component regulatory system DctB/DctD involved in the transport of C4-dicarboxylates. DctB functions as a membrane-associated protein kinase that phosphorylates DctD in response to environmental signals.</text>
</comment>
<accession>A0A7C9LNB0</accession>
<dbReference type="PIRSF" id="PIRSF036431">
    <property type="entry name" value="STHK_DctB"/>
    <property type="match status" value="1"/>
</dbReference>
<reference evidence="19 20" key="1">
    <citation type="submission" date="2019-06" db="EMBL/GenBank/DDBJ databases">
        <title>Enrichment of Autotrophic Halophilic Microorganisms from Red Sea Brine Pool Using Microbial Electrosynthesis System.</title>
        <authorList>
            <person name="Alqahtani M.F."/>
            <person name="Bajracharya S."/>
            <person name="Katuri K.P."/>
            <person name="Ali M."/>
            <person name="Saikaly P.E."/>
        </authorList>
    </citation>
    <scope>NUCLEOTIDE SEQUENCE [LARGE SCALE GENOMIC DNA]</scope>
    <source>
        <strain evidence="19">MES6</strain>
    </source>
</reference>
<evidence type="ECO:0000256" key="17">
    <source>
        <dbReference type="SAM" id="Phobius"/>
    </source>
</evidence>
<keyword evidence="8 17" id="KW-0812">Transmembrane</keyword>
<dbReference type="PANTHER" id="PTHR43065:SF46">
    <property type="entry name" value="C4-DICARBOXYLATE TRANSPORT SENSOR PROTEIN DCTB"/>
    <property type="match status" value="1"/>
</dbReference>
<evidence type="ECO:0000256" key="9">
    <source>
        <dbReference type="ARBA" id="ARBA00022741"/>
    </source>
</evidence>
<comment type="subcellular location">
    <subcellularLocation>
        <location evidence="2">Cell inner membrane</location>
        <topology evidence="2">Multi-pass membrane protein</topology>
    </subcellularLocation>
</comment>
<name>A0A7C9LNB0_9RHOB</name>
<keyword evidence="10 19" id="KW-0418">Kinase</keyword>
<evidence type="ECO:0000256" key="8">
    <source>
        <dbReference type="ARBA" id="ARBA00022692"/>
    </source>
</evidence>
<dbReference type="PROSITE" id="PS50109">
    <property type="entry name" value="HIS_KIN"/>
    <property type="match status" value="1"/>
</dbReference>
<keyword evidence="6" id="KW-0597">Phosphoprotein</keyword>
<evidence type="ECO:0000256" key="5">
    <source>
        <dbReference type="ARBA" id="ARBA00022519"/>
    </source>
</evidence>
<evidence type="ECO:0000256" key="13">
    <source>
        <dbReference type="ARBA" id="ARBA00023012"/>
    </source>
</evidence>
<keyword evidence="7" id="KW-0808">Transferase</keyword>
<evidence type="ECO:0000256" key="4">
    <source>
        <dbReference type="ARBA" id="ARBA00022475"/>
    </source>
</evidence>
<keyword evidence="13" id="KW-0902">Two-component regulatory system</keyword>
<dbReference type="CDD" id="cd00082">
    <property type="entry name" value="HisKA"/>
    <property type="match status" value="1"/>
</dbReference>
<dbReference type="InterPro" id="IPR036890">
    <property type="entry name" value="HATPase_C_sf"/>
</dbReference>
<dbReference type="SUPFAM" id="SSF47384">
    <property type="entry name" value="Homodimeric domain of signal transducing histidine kinase"/>
    <property type="match status" value="1"/>
</dbReference>
<dbReference type="InterPro" id="IPR017055">
    <property type="entry name" value="Sig_transdc_His_kinase_DctB"/>
</dbReference>
<dbReference type="FunFam" id="1.10.287.130:FF:000049">
    <property type="entry name" value="C4-dicarboxylate transport sensor protein DctB"/>
    <property type="match status" value="1"/>
</dbReference>
<evidence type="ECO:0000256" key="11">
    <source>
        <dbReference type="ARBA" id="ARBA00022840"/>
    </source>
</evidence>
<evidence type="ECO:0000256" key="7">
    <source>
        <dbReference type="ARBA" id="ARBA00022679"/>
    </source>
</evidence>
<evidence type="ECO:0000259" key="18">
    <source>
        <dbReference type="PROSITE" id="PS50109"/>
    </source>
</evidence>
<dbReference type="InterPro" id="IPR004358">
    <property type="entry name" value="Sig_transdc_His_kin-like_C"/>
</dbReference>
<dbReference type="EMBL" id="VENJ01000007">
    <property type="protein sequence ID" value="MTJ04420.1"/>
    <property type="molecule type" value="Genomic_DNA"/>
</dbReference>
<feature type="transmembrane region" description="Helical" evidence="17">
    <location>
        <begin position="273"/>
        <end position="294"/>
    </location>
</feature>
<dbReference type="SUPFAM" id="SSF55874">
    <property type="entry name" value="ATPase domain of HSP90 chaperone/DNA topoisomerase II/histidine kinase"/>
    <property type="match status" value="1"/>
</dbReference>
<evidence type="ECO:0000256" key="6">
    <source>
        <dbReference type="ARBA" id="ARBA00022553"/>
    </source>
</evidence>
<dbReference type="InterPro" id="IPR003594">
    <property type="entry name" value="HATPase_dom"/>
</dbReference>
<evidence type="ECO:0000256" key="14">
    <source>
        <dbReference type="ARBA" id="ARBA00023136"/>
    </source>
</evidence>
<organism evidence="19 20">
    <name type="scientific">Sediminimonas qiaohouensis</name>
    <dbReference type="NCBI Taxonomy" id="552061"/>
    <lineage>
        <taxon>Bacteria</taxon>
        <taxon>Pseudomonadati</taxon>
        <taxon>Pseudomonadota</taxon>
        <taxon>Alphaproteobacteria</taxon>
        <taxon>Rhodobacterales</taxon>
        <taxon>Roseobacteraceae</taxon>
        <taxon>Sediminimonas</taxon>
    </lineage>
</organism>
<evidence type="ECO:0000256" key="10">
    <source>
        <dbReference type="ARBA" id="ARBA00022777"/>
    </source>
</evidence>
<evidence type="ECO:0000256" key="15">
    <source>
        <dbReference type="ARBA" id="ARBA00059004"/>
    </source>
</evidence>
<dbReference type="SMART" id="SM00387">
    <property type="entry name" value="HATPase_c"/>
    <property type="match status" value="1"/>
</dbReference>
<protein>
    <recommendedName>
        <fullName evidence="16">C4-dicarboxylate transport sensor protein DctB</fullName>
        <ecNumber evidence="3">2.7.13.3</ecNumber>
    </recommendedName>
</protein>
<evidence type="ECO:0000256" key="12">
    <source>
        <dbReference type="ARBA" id="ARBA00022989"/>
    </source>
</evidence>
<keyword evidence="4" id="KW-1003">Cell membrane</keyword>
<dbReference type="SMART" id="SM00388">
    <property type="entry name" value="HisKA"/>
    <property type="match status" value="1"/>
</dbReference>
<evidence type="ECO:0000256" key="2">
    <source>
        <dbReference type="ARBA" id="ARBA00004429"/>
    </source>
</evidence>
<evidence type="ECO:0000256" key="1">
    <source>
        <dbReference type="ARBA" id="ARBA00000085"/>
    </source>
</evidence>
<sequence length="585" mass="63205">MRRPDARRAVFLGLFVVAVGAFAAIVWRTGYNQALDQLARRGQADLTLAADRLTGQLQLYQQLAVLIADHPSLDGDDTAAKRAFLLQSADKTAALDVVLVDEEGRVEVSATGSAPANLAGTEYFRRALHGALGEAHGTNSATGQRAYYFAAPRFDDRGQVIGALVVVANIEKVEAEWRGARPVVFFTDRSGEVFITNRSELLYWRRAPEGVGLIPPRGPAPRFETATTGPHEIWHENWSPYVPQVALHLSRELPRIGMRAEALIDVSAAQRIAWLQAAVVAAVCLAFGAILFVVTERRRTLALANTKLEGRVAERTAELSKANAALRREVAERSAAEAALKKAQDDLVQAGKLSALGQMSAGISHELNQPLMAIQQYAENGALFLERGKSGPAAQNLSRIGSMARRMARIIRNLRAFARQESEPVSRVDLVKVVDSALELSEARLRSDAVHVDWDRPCAPVWVTGGEVRLCQVVVNLIGNAVDAMAAHDVRRLDIGIRRDGARVELEVRDTGPGIEEPEKMFDPFYSTKIVGDSEGMGLGLSISYGLVQSFGGVIRGRNHPGGGAVMIVELVAADADAAPSSEVA</sequence>
<dbReference type="Pfam" id="PF02518">
    <property type="entry name" value="HATPase_c"/>
    <property type="match status" value="1"/>
</dbReference>
<dbReference type="AlphaFoldDB" id="A0A7C9LNB0"/>
<dbReference type="EC" id="2.7.13.3" evidence="3"/>
<dbReference type="InterPro" id="IPR036097">
    <property type="entry name" value="HisK_dim/P_sf"/>
</dbReference>
<dbReference type="Gene3D" id="3.30.565.10">
    <property type="entry name" value="Histidine kinase-like ATPase, C-terminal domain"/>
    <property type="match status" value="1"/>
</dbReference>
<keyword evidence="5" id="KW-0997">Cell inner membrane</keyword>
<feature type="domain" description="Histidine kinase" evidence="18">
    <location>
        <begin position="362"/>
        <end position="575"/>
    </location>
</feature>
<dbReference type="GO" id="GO:0005524">
    <property type="term" value="F:ATP binding"/>
    <property type="evidence" value="ECO:0007669"/>
    <property type="project" value="UniProtKB-KW"/>
</dbReference>
<keyword evidence="14 17" id="KW-0472">Membrane</keyword>
<dbReference type="Gene3D" id="1.10.287.130">
    <property type="match status" value="1"/>
</dbReference>
<proteinExistence type="predicted"/>
<dbReference type="GO" id="GO:0005886">
    <property type="term" value="C:plasma membrane"/>
    <property type="evidence" value="ECO:0007669"/>
    <property type="project" value="UniProtKB-SubCell"/>
</dbReference>